<evidence type="ECO:0000313" key="2">
    <source>
        <dbReference type="EMBL" id="CKT55504.1"/>
    </source>
</evidence>
<sequence length="461" mass="51849">MLSLVDAGALLLRVKPEPDGEFQDQCQDQGDDSRVDENTAGTERLSFQLGEASAVKQPLRYPGHTINCRSLRSCQQTHQQCAHQTTNQVHPDHVERIIEAQFEFQPHRQRAQHPGRHAYRQGTQDINRRAGRRDGDQSGDDARRRAQRRSLAISDALREQPAKHGRGRRNRGGDKRRPGNTVGGRRRSCVEPVPAEPQQGGPEHHKRQIVRSKQRRRPTASFAQHDRQHQGRHTGVDMNRGAAGEVDGVQLVGDPAAVLSGETVKCEDPVCDREIDERRPQTGEQQPGAELQPVGHRPGDQRNRDDREHQLECHKHGRRQGTRQRNIHRGGLRARIGSNSIDADETFETPVLARVAGDVANVITERNRVAVKRPEHRHDTHRADAHHDHVQDALGTHHAAVEKCQTRRHQQHERGTHQHPGGVAAIRNAHDGELVHSLSPPVERWHGPSLTTDDLIQNHAH</sequence>
<protein>
    <submittedName>
        <fullName evidence="2">Uncharacterized protein</fullName>
    </submittedName>
</protein>
<dbReference type="EMBL" id="CNGE01000968">
    <property type="protein sequence ID" value="CKT55504.1"/>
    <property type="molecule type" value="Genomic_DNA"/>
</dbReference>
<feature type="region of interest" description="Disordered" evidence="1">
    <location>
        <begin position="438"/>
        <end position="461"/>
    </location>
</feature>
<gene>
    <name evidence="2" type="ORF">ERS027646_03792</name>
</gene>
<reference evidence="2 3" key="1">
    <citation type="submission" date="2015-03" db="EMBL/GenBank/DDBJ databases">
        <authorList>
            <consortium name="Pathogen Informatics"/>
        </authorList>
    </citation>
    <scope>NUCLEOTIDE SEQUENCE [LARGE SCALE GENOMIC DNA]</scope>
    <source>
        <strain evidence="2 3">Bir 172</strain>
    </source>
</reference>
<accession>A0A654ZND4</accession>
<dbReference type="AlphaFoldDB" id="A0A654ZND4"/>
<feature type="compositionally biased region" description="Basic and acidic residues" evidence="1">
    <location>
        <begin position="126"/>
        <end position="144"/>
    </location>
</feature>
<dbReference type="Proteomes" id="UP000048948">
    <property type="component" value="Unassembled WGS sequence"/>
</dbReference>
<name>A0A654ZND4_MYCTX</name>
<feature type="compositionally biased region" description="Basic and acidic residues" evidence="1">
    <location>
        <begin position="297"/>
        <end position="314"/>
    </location>
</feature>
<feature type="compositionally biased region" description="Basic residues" evidence="1">
    <location>
        <begin position="315"/>
        <end position="332"/>
    </location>
</feature>
<evidence type="ECO:0000256" key="1">
    <source>
        <dbReference type="SAM" id="MobiDB-lite"/>
    </source>
</evidence>
<organism evidence="2 3">
    <name type="scientific">Mycobacterium tuberculosis</name>
    <dbReference type="NCBI Taxonomy" id="1773"/>
    <lineage>
        <taxon>Bacteria</taxon>
        <taxon>Bacillati</taxon>
        <taxon>Actinomycetota</taxon>
        <taxon>Actinomycetes</taxon>
        <taxon>Mycobacteriales</taxon>
        <taxon>Mycobacteriaceae</taxon>
        <taxon>Mycobacterium</taxon>
        <taxon>Mycobacterium tuberculosis complex</taxon>
    </lineage>
</organism>
<proteinExistence type="predicted"/>
<evidence type="ECO:0000313" key="3">
    <source>
        <dbReference type="Proteomes" id="UP000048948"/>
    </source>
</evidence>
<feature type="compositionally biased region" description="Basic residues" evidence="1">
    <location>
        <begin position="204"/>
        <end position="218"/>
    </location>
</feature>
<feature type="region of interest" description="Disordered" evidence="1">
    <location>
        <begin position="277"/>
        <end position="332"/>
    </location>
</feature>
<feature type="region of interest" description="Disordered" evidence="1">
    <location>
        <begin position="107"/>
        <end position="240"/>
    </location>
</feature>
<feature type="region of interest" description="Disordered" evidence="1">
    <location>
        <begin position="18"/>
        <end position="37"/>
    </location>
</feature>
<feature type="compositionally biased region" description="Basic residues" evidence="1">
    <location>
        <begin position="107"/>
        <end position="119"/>
    </location>
</feature>